<comment type="caution">
    <text evidence="8">The sequence shown here is derived from an EMBL/GenBank/DDBJ whole genome shotgun (WGS) entry which is preliminary data.</text>
</comment>
<dbReference type="PANTHER" id="PTHR34824">
    <property type="entry name" value="HEAT-INDUCIBLE TRANSCRIPTION REPRESSOR HRCA"/>
    <property type="match status" value="1"/>
</dbReference>
<dbReference type="Gene3D" id="3.30.390.60">
    <property type="entry name" value="Heat-inducible transcription repressor hrca homolog, domain 3"/>
    <property type="match status" value="1"/>
</dbReference>
<keyword evidence="2 6" id="KW-0805">Transcription regulation</keyword>
<evidence type="ECO:0000313" key="8">
    <source>
        <dbReference type="EMBL" id="OAS85014.1"/>
    </source>
</evidence>
<evidence type="ECO:0000256" key="4">
    <source>
        <dbReference type="ARBA" id="ARBA00023163"/>
    </source>
</evidence>
<dbReference type="NCBIfam" id="TIGR00331">
    <property type="entry name" value="hrcA"/>
    <property type="match status" value="1"/>
</dbReference>
<evidence type="ECO:0000256" key="3">
    <source>
        <dbReference type="ARBA" id="ARBA00023016"/>
    </source>
</evidence>
<accession>A0A179SUE6</accession>
<evidence type="ECO:0000256" key="2">
    <source>
        <dbReference type="ARBA" id="ARBA00023015"/>
    </source>
</evidence>
<organism evidence="8 9">
    <name type="scientific">Metabacillus litoralis</name>
    <dbReference type="NCBI Taxonomy" id="152268"/>
    <lineage>
        <taxon>Bacteria</taxon>
        <taxon>Bacillati</taxon>
        <taxon>Bacillota</taxon>
        <taxon>Bacilli</taxon>
        <taxon>Bacillales</taxon>
        <taxon>Bacillaceae</taxon>
        <taxon>Metabacillus</taxon>
    </lineage>
</organism>
<dbReference type="Gene3D" id="1.10.10.10">
    <property type="entry name" value="Winged helix-like DNA-binding domain superfamily/Winged helix DNA-binding domain"/>
    <property type="match status" value="1"/>
</dbReference>
<dbReference type="STRING" id="152268.A6K24_05755"/>
<dbReference type="SUPFAM" id="SSF46785">
    <property type="entry name" value="Winged helix' DNA-binding domain"/>
    <property type="match status" value="1"/>
</dbReference>
<dbReference type="InterPro" id="IPR036390">
    <property type="entry name" value="WH_DNA-bd_sf"/>
</dbReference>
<dbReference type="InterPro" id="IPR036388">
    <property type="entry name" value="WH-like_DNA-bd_sf"/>
</dbReference>
<dbReference type="GO" id="GO:0003677">
    <property type="term" value="F:DNA binding"/>
    <property type="evidence" value="ECO:0007669"/>
    <property type="project" value="InterPro"/>
</dbReference>
<reference evidence="9" key="1">
    <citation type="submission" date="2016-04" db="EMBL/GenBank/DDBJ databases">
        <authorList>
            <person name="Lyu Z."/>
            <person name="Lyu W."/>
        </authorList>
    </citation>
    <scope>NUCLEOTIDE SEQUENCE [LARGE SCALE GENOMIC DNA]</scope>
    <source>
        <strain evidence="9">C44</strain>
    </source>
</reference>
<gene>
    <name evidence="6" type="primary">hrcA</name>
    <name evidence="8" type="ORF">A6K24_05755</name>
</gene>
<dbReference type="InterPro" id="IPR021153">
    <property type="entry name" value="HrcA_C"/>
</dbReference>
<dbReference type="PIRSF" id="PIRSF005485">
    <property type="entry name" value="HrcA"/>
    <property type="match status" value="1"/>
</dbReference>
<dbReference type="HAMAP" id="MF_00081">
    <property type="entry name" value="HrcA"/>
    <property type="match status" value="1"/>
</dbReference>
<dbReference type="InterPro" id="IPR023120">
    <property type="entry name" value="WHTH_transcript_rep_HrcA_IDD"/>
</dbReference>
<dbReference type="FunFam" id="1.10.10.10:FF:000049">
    <property type="entry name" value="Heat-inducible transcription repressor HrcA"/>
    <property type="match status" value="1"/>
</dbReference>
<dbReference type="RefSeq" id="WP_066334638.1">
    <property type="nucleotide sequence ID" value="NZ_LWSG01000023.1"/>
</dbReference>
<keyword evidence="3 6" id="KW-0346">Stress response</keyword>
<evidence type="ECO:0000256" key="5">
    <source>
        <dbReference type="ARBA" id="ARBA00055319"/>
    </source>
</evidence>
<comment type="similarity">
    <text evidence="6">Belongs to the HrcA family.</text>
</comment>
<feature type="domain" description="Heat-inducible transcription repressor HrcA C-terminal" evidence="7">
    <location>
        <begin position="104"/>
        <end position="322"/>
    </location>
</feature>
<comment type="function">
    <text evidence="5 6">Negative regulator of class I heat shock genes (grpE-dnaK-dnaJ and groELS operons). Prevents heat-shock induction of these operons.</text>
</comment>
<evidence type="ECO:0000256" key="1">
    <source>
        <dbReference type="ARBA" id="ARBA00022491"/>
    </source>
</evidence>
<keyword evidence="1 6" id="KW-0678">Repressor</keyword>
<dbReference type="SUPFAM" id="SSF55781">
    <property type="entry name" value="GAF domain-like"/>
    <property type="match status" value="1"/>
</dbReference>
<sequence>MLTDRQLLILQVIIDDFIHSAQPVGSRTLAKKDEITFSSATIRNDMADLEDLGFIEKTHSSSGRVPSEKGYRYYVDHLLSPQRLTKTEVSQIKSIYAERIFELEKVVQKSAQILSELTNYTSIVLGPKVNENRLKRIQIIPINNETAVAIIVTNTGHVENRTITFPGSLDPSDIEKMVNILNERLAGVPLVELQDKIFKEVVSVLKDHIQNYDMMLKVMAGTLKLNSGEKIYFGGKTNMLSQPEFADIGRIRSLLTMIEHEKELYGLLQSNHTGISIKIGKENDNIAMENCSLITATYSLGDNQLGTIAVLGPTRMEYSRVISLLTRMTRDLSKTLTDLYHQS</sequence>
<protein>
    <recommendedName>
        <fullName evidence="6">Heat-inducible transcription repressor HrcA</fullName>
    </recommendedName>
</protein>
<dbReference type="Pfam" id="PF01628">
    <property type="entry name" value="HrcA"/>
    <property type="match status" value="1"/>
</dbReference>
<name>A0A179SUE6_9BACI</name>
<evidence type="ECO:0000313" key="9">
    <source>
        <dbReference type="Proteomes" id="UP000078534"/>
    </source>
</evidence>
<proteinExistence type="inferred from homology"/>
<keyword evidence="4 6" id="KW-0804">Transcription</keyword>
<dbReference type="InterPro" id="IPR029016">
    <property type="entry name" value="GAF-like_dom_sf"/>
</dbReference>
<dbReference type="AlphaFoldDB" id="A0A179SUE6"/>
<dbReference type="InterPro" id="IPR002571">
    <property type="entry name" value="HrcA"/>
</dbReference>
<dbReference type="Gene3D" id="3.30.450.40">
    <property type="match status" value="1"/>
</dbReference>
<evidence type="ECO:0000259" key="7">
    <source>
        <dbReference type="Pfam" id="PF01628"/>
    </source>
</evidence>
<dbReference type="PANTHER" id="PTHR34824:SF1">
    <property type="entry name" value="HEAT-INDUCIBLE TRANSCRIPTION REPRESSOR HRCA"/>
    <property type="match status" value="1"/>
</dbReference>
<dbReference type="EMBL" id="LWSG01000023">
    <property type="protein sequence ID" value="OAS85014.1"/>
    <property type="molecule type" value="Genomic_DNA"/>
</dbReference>
<evidence type="ECO:0000256" key="6">
    <source>
        <dbReference type="HAMAP-Rule" id="MF_00081"/>
    </source>
</evidence>
<dbReference type="GO" id="GO:0045892">
    <property type="term" value="P:negative regulation of DNA-templated transcription"/>
    <property type="evidence" value="ECO:0007669"/>
    <property type="project" value="UniProtKB-UniRule"/>
</dbReference>
<keyword evidence="9" id="KW-1185">Reference proteome</keyword>
<dbReference type="OrthoDB" id="9783139at2"/>
<dbReference type="Proteomes" id="UP000078534">
    <property type="component" value="Unassembled WGS sequence"/>
</dbReference>